<organism evidence="1 2">
    <name type="scientific">Polluticaenibacter yanchengensis</name>
    <dbReference type="NCBI Taxonomy" id="3014562"/>
    <lineage>
        <taxon>Bacteria</taxon>
        <taxon>Pseudomonadati</taxon>
        <taxon>Bacteroidota</taxon>
        <taxon>Chitinophagia</taxon>
        <taxon>Chitinophagales</taxon>
        <taxon>Chitinophagaceae</taxon>
        <taxon>Polluticaenibacter</taxon>
    </lineage>
</organism>
<protein>
    <submittedName>
        <fullName evidence="1">General stress protein CsbD</fullName>
    </submittedName>
</protein>
<sequence length="74" mass="8524">MSTSQNKVSDAFKITGNWTLQSKRLQEKFSQLTDDDLKLEIGKEEQLLTKVATRINKGRNEVINIINKTQRETT</sequence>
<keyword evidence="2" id="KW-1185">Reference proteome</keyword>
<dbReference type="EMBL" id="JAQGEF010000002">
    <property type="protein sequence ID" value="MDA3613519.1"/>
    <property type="molecule type" value="Genomic_DNA"/>
</dbReference>
<name>A0ABT4UFB1_9BACT</name>
<evidence type="ECO:0000313" key="2">
    <source>
        <dbReference type="Proteomes" id="UP001210231"/>
    </source>
</evidence>
<reference evidence="1 2" key="1">
    <citation type="submission" date="2022-12" db="EMBL/GenBank/DDBJ databases">
        <title>Chitinophagaceae gen. sp. nov., a new member of the family Chitinophagaceae, isolated from soil in a chemical factory.</title>
        <authorList>
            <person name="Ke Z."/>
        </authorList>
    </citation>
    <scope>NUCLEOTIDE SEQUENCE [LARGE SCALE GENOMIC DNA]</scope>
    <source>
        <strain evidence="1 2">LY-5</strain>
    </source>
</reference>
<dbReference type="SUPFAM" id="SSF69047">
    <property type="entry name" value="Hypothetical protein YjbJ"/>
    <property type="match status" value="1"/>
</dbReference>
<dbReference type="RefSeq" id="WP_407029849.1">
    <property type="nucleotide sequence ID" value="NZ_JAQGEF010000002.1"/>
</dbReference>
<dbReference type="Gene3D" id="1.10.1470.10">
    <property type="entry name" value="YjbJ"/>
    <property type="match status" value="1"/>
</dbReference>
<dbReference type="Proteomes" id="UP001210231">
    <property type="component" value="Unassembled WGS sequence"/>
</dbReference>
<dbReference type="InterPro" id="IPR036629">
    <property type="entry name" value="YjbJ_sf"/>
</dbReference>
<proteinExistence type="predicted"/>
<accession>A0ABT4UFB1</accession>
<gene>
    <name evidence="1" type="ORF">O3P16_01760</name>
</gene>
<evidence type="ECO:0000313" key="1">
    <source>
        <dbReference type="EMBL" id="MDA3613519.1"/>
    </source>
</evidence>
<comment type="caution">
    <text evidence="1">The sequence shown here is derived from an EMBL/GenBank/DDBJ whole genome shotgun (WGS) entry which is preliminary data.</text>
</comment>